<name>A0ABT3AB36_9ALTE</name>
<evidence type="ECO:0000313" key="2">
    <source>
        <dbReference type="Proteomes" id="UP001652504"/>
    </source>
</evidence>
<gene>
    <name evidence="1" type="ORF">OE749_12475</name>
</gene>
<evidence type="ECO:0000313" key="1">
    <source>
        <dbReference type="EMBL" id="MCV2885511.1"/>
    </source>
</evidence>
<organism evidence="1 2">
    <name type="scientific">Fluctibacter corallii</name>
    <dbReference type="NCBI Taxonomy" id="2984329"/>
    <lineage>
        <taxon>Bacteria</taxon>
        <taxon>Pseudomonadati</taxon>
        <taxon>Pseudomonadota</taxon>
        <taxon>Gammaproteobacteria</taxon>
        <taxon>Alteromonadales</taxon>
        <taxon>Alteromonadaceae</taxon>
        <taxon>Fluctibacter</taxon>
    </lineage>
</organism>
<dbReference type="RefSeq" id="WP_263712798.1">
    <property type="nucleotide sequence ID" value="NZ_JAOWKX010000006.1"/>
</dbReference>
<reference evidence="1 2" key="1">
    <citation type="submission" date="2022-10" db="EMBL/GenBank/DDBJ databases">
        <title>Aestuariibacter sp. AA17 isolated from Montipora capitata coral fragment.</title>
        <authorList>
            <person name="Emsley S.A."/>
            <person name="Pfannmuller K.M."/>
            <person name="Loughran R.M."/>
            <person name="Shlafstein M."/>
            <person name="Papke E."/>
            <person name="Saw J.H."/>
            <person name="Ushijima B."/>
            <person name="Videau P."/>
        </authorList>
    </citation>
    <scope>NUCLEOTIDE SEQUENCE [LARGE SCALE GENOMIC DNA]</scope>
    <source>
        <strain evidence="1 2">AA17</strain>
    </source>
</reference>
<proteinExistence type="predicted"/>
<keyword evidence="2" id="KW-1185">Reference proteome</keyword>
<protein>
    <submittedName>
        <fullName evidence="1">Gluconate 2-dehydrogenase subunit 3 family protein</fullName>
    </submittedName>
</protein>
<accession>A0ABT3AB36</accession>
<dbReference type="EMBL" id="JAOWKX010000006">
    <property type="protein sequence ID" value="MCV2885511.1"/>
    <property type="molecule type" value="Genomic_DNA"/>
</dbReference>
<sequence>MSELQRHFMYQPGLSRRDSLKIMGAIIAGTSLATMTGCSGADQIVSGRSAHWPDLTLEPITAKGYGTDPNLVIPPESPWPRTMTPEQLEATAILADIIVPAEGGFPSASKVNVPDVIDEWVSAPYSGQQRDRITILHFLAWINDEATLRFETPFLSLAQTQRMQIIDDIAFRDKVNEKVERPARAFSRLRSLVLSAYFCSREGWQDIGYKGNVAIAGDYPGPTEEANAHLNSALQALGLTAYAYTDA</sequence>
<dbReference type="Proteomes" id="UP001652504">
    <property type="component" value="Unassembled WGS sequence"/>
</dbReference>
<dbReference type="Pfam" id="PF13618">
    <property type="entry name" value="Gluconate_2-dh3"/>
    <property type="match status" value="1"/>
</dbReference>
<dbReference type="InterPro" id="IPR027056">
    <property type="entry name" value="Gluconate_2DH_su3"/>
</dbReference>
<comment type="caution">
    <text evidence="1">The sequence shown here is derived from an EMBL/GenBank/DDBJ whole genome shotgun (WGS) entry which is preliminary data.</text>
</comment>